<reference evidence="2" key="1">
    <citation type="submission" date="2022-10" db="EMBL/GenBank/DDBJ databases">
        <title>The WGS of Solirubrobacter ginsenosidimutans DSM 21036.</title>
        <authorList>
            <person name="Jiang Z."/>
        </authorList>
    </citation>
    <scope>NUCLEOTIDE SEQUENCE</scope>
    <source>
        <strain evidence="2">DSM 21036</strain>
    </source>
</reference>
<dbReference type="Pfam" id="PF01636">
    <property type="entry name" value="APH"/>
    <property type="match status" value="1"/>
</dbReference>
<dbReference type="Gene3D" id="3.30.200.20">
    <property type="entry name" value="Phosphorylase Kinase, domain 1"/>
    <property type="match status" value="1"/>
</dbReference>
<dbReference type="Gene3D" id="3.90.1200.10">
    <property type="match status" value="1"/>
</dbReference>
<comment type="caution">
    <text evidence="2">The sequence shown here is derived from an EMBL/GenBank/DDBJ whole genome shotgun (WGS) entry which is preliminary data.</text>
</comment>
<accession>A0A9X3MSF2</accession>
<evidence type="ECO:0000313" key="3">
    <source>
        <dbReference type="Proteomes" id="UP001149140"/>
    </source>
</evidence>
<dbReference type="AlphaFoldDB" id="A0A9X3MSF2"/>
<dbReference type="Proteomes" id="UP001149140">
    <property type="component" value="Unassembled WGS sequence"/>
</dbReference>
<dbReference type="PANTHER" id="PTHR21310:SF15">
    <property type="entry name" value="AMINOGLYCOSIDE PHOSPHOTRANSFERASE DOMAIN-CONTAINING PROTEIN"/>
    <property type="match status" value="1"/>
</dbReference>
<name>A0A9X3MSF2_9ACTN</name>
<evidence type="ECO:0000259" key="1">
    <source>
        <dbReference type="Pfam" id="PF01636"/>
    </source>
</evidence>
<dbReference type="EMBL" id="JAPDOD010000005">
    <property type="protein sequence ID" value="MDA0160340.1"/>
    <property type="molecule type" value="Genomic_DNA"/>
</dbReference>
<dbReference type="PANTHER" id="PTHR21310">
    <property type="entry name" value="AMINOGLYCOSIDE PHOSPHOTRANSFERASE-RELATED-RELATED"/>
    <property type="match status" value="1"/>
</dbReference>
<dbReference type="RefSeq" id="WP_270039124.1">
    <property type="nucleotide sequence ID" value="NZ_JAPDOD010000005.1"/>
</dbReference>
<evidence type="ECO:0000313" key="2">
    <source>
        <dbReference type="EMBL" id="MDA0160340.1"/>
    </source>
</evidence>
<keyword evidence="3" id="KW-1185">Reference proteome</keyword>
<organism evidence="2 3">
    <name type="scientific">Solirubrobacter ginsenosidimutans</name>
    <dbReference type="NCBI Taxonomy" id="490573"/>
    <lineage>
        <taxon>Bacteria</taxon>
        <taxon>Bacillati</taxon>
        <taxon>Actinomycetota</taxon>
        <taxon>Thermoleophilia</taxon>
        <taxon>Solirubrobacterales</taxon>
        <taxon>Solirubrobacteraceae</taxon>
        <taxon>Solirubrobacter</taxon>
    </lineage>
</organism>
<dbReference type="InterPro" id="IPR051678">
    <property type="entry name" value="AGP_Transferase"/>
</dbReference>
<dbReference type="InterPro" id="IPR002575">
    <property type="entry name" value="Aminoglycoside_PTrfase"/>
</dbReference>
<proteinExistence type="predicted"/>
<protein>
    <submittedName>
        <fullName evidence="2">Aminoglycoside phosphotransferase family protein</fullName>
    </submittedName>
</protein>
<feature type="domain" description="Aminoglycoside phosphotransferase" evidence="1">
    <location>
        <begin position="43"/>
        <end position="253"/>
    </location>
</feature>
<dbReference type="InterPro" id="IPR011009">
    <property type="entry name" value="Kinase-like_dom_sf"/>
</dbReference>
<sequence>MTDAPPFPSRSTLQWVIENAAADEVASVQRLVGGWTSAMHAVTVRRGSDQQTLVLRRMFREPWRTHARELLEREATVLQMLAGHPVPTAALLAVDPIAAATDEPALLMSRLPGRLRLDDVGVTAPLAQMLARIHRICPDDGDRPRPYQSWAFPERRVVPAWAERPELWQRAFGLIDVHPPDYEGCFLHRDFHPGNVLFDGGTITGVVDWVETSWGPAELDVAHCGTALAILHGTDAAKHFRDDYRAAGGALGEDRYWWLIDAVGFLPDPEKVAAPWRQSGRPDLAARLARRRLEAHLAWVLDGPLD</sequence>
<gene>
    <name evidence="2" type="ORF">OM076_08695</name>
</gene>
<dbReference type="SUPFAM" id="SSF56112">
    <property type="entry name" value="Protein kinase-like (PK-like)"/>
    <property type="match status" value="1"/>
</dbReference>